<reference evidence="2 3" key="1">
    <citation type="submission" date="2019-08" db="EMBL/GenBank/DDBJ databases">
        <title>Highly reduced genomes of protist endosymbionts show evolutionary convergence.</title>
        <authorList>
            <person name="George E."/>
            <person name="Husnik F."/>
            <person name="Tashyreva D."/>
            <person name="Prokopchuk G."/>
            <person name="Horak A."/>
            <person name="Kwong W.K."/>
            <person name="Lukes J."/>
            <person name="Keeling P.J."/>
        </authorList>
    </citation>
    <scope>NUCLEOTIDE SEQUENCE [LARGE SCALE GENOMIC DNA]</scope>
    <source>
        <strain evidence="2">1604LC</strain>
    </source>
</reference>
<dbReference type="KEGG" id="cpri:FZC34_02035"/>
<accession>A0A5C0UFV8</accession>
<gene>
    <name evidence="2" type="ORF">FZC34_02035</name>
</gene>
<evidence type="ECO:0000256" key="1">
    <source>
        <dbReference type="SAM" id="MobiDB-lite"/>
    </source>
</evidence>
<protein>
    <submittedName>
        <fullName evidence="2">Uncharacterized protein</fullName>
    </submittedName>
</protein>
<name>A0A5C0UFV8_9PROT</name>
<keyword evidence="3" id="KW-1185">Reference proteome</keyword>
<proteinExistence type="predicted"/>
<feature type="compositionally biased region" description="Polar residues" evidence="1">
    <location>
        <begin position="123"/>
        <end position="145"/>
    </location>
</feature>
<organism evidence="2 3">
    <name type="scientific">Candidatus Cytomitobacter primus</name>
    <dbReference type="NCBI Taxonomy" id="2066024"/>
    <lineage>
        <taxon>Bacteria</taxon>
        <taxon>Pseudomonadati</taxon>
        <taxon>Pseudomonadota</taxon>
        <taxon>Alphaproteobacteria</taxon>
        <taxon>Holosporales</taxon>
        <taxon>Holosporaceae</taxon>
        <taxon>Candidatus Cytomitobacter</taxon>
    </lineage>
</organism>
<evidence type="ECO:0000313" key="2">
    <source>
        <dbReference type="EMBL" id="QEK38679.1"/>
    </source>
</evidence>
<dbReference type="RefSeq" id="WP_148971800.1">
    <property type="nucleotide sequence ID" value="NZ_CP043316.1"/>
</dbReference>
<dbReference type="EMBL" id="CP043316">
    <property type="protein sequence ID" value="QEK38679.1"/>
    <property type="molecule type" value="Genomic_DNA"/>
</dbReference>
<evidence type="ECO:0000313" key="3">
    <source>
        <dbReference type="Proteomes" id="UP000325004"/>
    </source>
</evidence>
<sequence>MNKILFVGLIVSMLHGTGPDLPVKEYVTVADNGSLVIDAPDFSSHDIKAPCFKPGKVIREYWCDVRGLVSVHEQSVFNDHEDHLAKSDMQFNNLEDEIAHYESLLSKDDPYFSIKGSHSCNNDLNPMHDNSNEGLSERSTSNSMGHESDEVAQGHKSTEAYMIDKNVLNSSSVNTVYVELNKLADFKA</sequence>
<dbReference type="AlphaFoldDB" id="A0A5C0UFV8"/>
<feature type="region of interest" description="Disordered" evidence="1">
    <location>
        <begin position="123"/>
        <end position="154"/>
    </location>
</feature>
<dbReference type="Proteomes" id="UP000325004">
    <property type="component" value="Chromosome"/>
</dbReference>